<dbReference type="SUPFAM" id="SSF55729">
    <property type="entry name" value="Acyl-CoA N-acyltransferases (Nat)"/>
    <property type="match status" value="1"/>
</dbReference>
<accession>X7FBM0</accession>
<proteinExistence type="predicted"/>
<dbReference type="EMBL" id="JAME01000005">
    <property type="protein sequence ID" value="ETX30103.1"/>
    <property type="molecule type" value="Genomic_DNA"/>
</dbReference>
<dbReference type="GO" id="GO:0016747">
    <property type="term" value="F:acyltransferase activity, transferring groups other than amino-acyl groups"/>
    <property type="evidence" value="ECO:0007669"/>
    <property type="project" value="InterPro"/>
</dbReference>
<dbReference type="AlphaFoldDB" id="X7FBM0"/>
<gene>
    <name evidence="2" type="ORF">RISW2_18090</name>
</gene>
<keyword evidence="2" id="KW-0808">Transferase</keyword>
<dbReference type="RefSeq" id="WP_043767172.1">
    <property type="nucleotide sequence ID" value="NZ_JAME01000005.1"/>
</dbReference>
<protein>
    <submittedName>
        <fullName evidence="2">GNAT family acetyltransferase</fullName>
    </submittedName>
</protein>
<name>X7FBM0_9RHOB</name>
<feature type="domain" description="N-acetyltransferase" evidence="1">
    <location>
        <begin position="5"/>
        <end position="145"/>
    </location>
</feature>
<dbReference type="STRING" id="1449351.RISW2_18090"/>
<evidence type="ECO:0000313" key="3">
    <source>
        <dbReference type="Proteomes" id="UP000023430"/>
    </source>
</evidence>
<dbReference type="Gene3D" id="3.40.630.30">
    <property type="match status" value="1"/>
</dbReference>
<dbReference type="InterPro" id="IPR000182">
    <property type="entry name" value="GNAT_dom"/>
</dbReference>
<comment type="caution">
    <text evidence="2">The sequence shown here is derived from an EMBL/GenBank/DDBJ whole genome shotgun (WGS) entry which is preliminary data.</text>
</comment>
<sequence>MFQSRFLREMRAGEEDAVDALLRRAFGGADEATLVRRLRRAGDIAGECVVPGETAPLAYLALSSMRAPSGWLCLAPVAVEPDSQRRGIGRRAVGLVTAWAVAAGQTVVVLGDPAFYRRAGFSGARAQGLVSPYPISHTLIARPGEDTPTDTLVYPEAFAG</sequence>
<dbReference type="PROSITE" id="PS51186">
    <property type="entry name" value="GNAT"/>
    <property type="match status" value="1"/>
</dbReference>
<reference evidence="2 3" key="1">
    <citation type="submission" date="2014-01" db="EMBL/GenBank/DDBJ databases">
        <title>Roseivivax isoporae LMG 25204 Genome Sequencing.</title>
        <authorList>
            <person name="Lai Q."/>
            <person name="Li G."/>
            <person name="Shao Z."/>
        </authorList>
    </citation>
    <scope>NUCLEOTIDE SEQUENCE [LARGE SCALE GENOMIC DNA]</scope>
    <source>
        <strain evidence="2 3">LMG 25204</strain>
    </source>
</reference>
<dbReference type="OrthoDB" id="9797178at2"/>
<dbReference type="InterPro" id="IPR016181">
    <property type="entry name" value="Acyl_CoA_acyltransferase"/>
</dbReference>
<evidence type="ECO:0000259" key="1">
    <source>
        <dbReference type="PROSITE" id="PS51186"/>
    </source>
</evidence>
<evidence type="ECO:0000313" key="2">
    <source>
        <dbReference type="EMBL" id="ETX30103.1"/>
    </source>
</evidence>
<dbReference type="Proteomes" id="UP000023430">
    <property type="component" value="Unassembled WGS sequence"/>
</dbReference>
<dbReference type="Pfam" id="PF00583">
    <property type="entry name" value="Acetyltransf_1"/>
    <property type="match status" value="1"/>
</dbReference>
<keyword evidence="3" id="KW-1185">Reference proteome</keyword>
<dbReference type="eggNOG" id="COG3153">
    <property type="taxonomic scope" value="Bacteria"/>
</dbReference>
<organism evidence="2 3">
    <name type="scientific">Roseivivax isoporae LMG 25204</name>
    <dbReference type="NCBI Taxonomy" id="1449351"/>
    <lineage>
        <taxon>Bacteria</taxon>
        <taxon>Pseudomonadati</taxon>
        <taxon>Pseudomonadota</taxon>
        <taxon>Alphaproteobacteria</taxon>
        <taxon>Rhodobacterales</taxon>
        <taxon>Roseobacteraceae</taxon>
        <taxon>Roseivivax</taxon>
    </lineage>
</organism>
<dbReference type="CDD" id="cd04301">
    <property type="entry name" value="NAT_SF"/>
    <property type="match status" value="1"/>
</dbReference>